<protein>
    <submittedName>
        <fullName evidence="3">MucR family transcriptional regulator</fullName>
    </submittedName>
</protein>
<feature type="region of interest" description="Disordered" evidence="2">
    <location>
        <begin position="125"/>
        <end position="153"/>
    </location>
</feature>
<dbReference type="Proteomes" id="UP000564885">
    <property type="component" value="Unassembled WGS sequence"/>
</dbReference>
<organism evidence="3 4">
    <name type="scientific">Enterovirga aerilata</name>
    <dbReference type="NCBI Taxonomy" id="2730920"/>
    <lineage>
        <taxon>Bacteria</taxon>
        <taxon>Pseudomonadati</taxon>
        <taxon>Pseudomonadota</taxon>
        <taxon>Alphaproteobacteria</taxon>
        <taxon>Hyphomicrobiales</taxon>
        <taxon>Methylobacteriaceae</taxon>
        <taxon>Enterovirga</taxon>
    </lineage>
</organism>
<dbReference type="InterPro" id="IPR041920">
    <property type="entry name" value="ROS/MUCR_sf"/>
</dbReference>
<comment type="caution">
    <text evidence="3">The sequence shown here is derived from an EMBL/GenBank/DDBJ whole genome shotgun (WGS) entry which is preliminary data.</text>
</comment>
<dbReference type="AlphaFoldDB" id="A0A849I8E8"/>
<proteinExistence type="inferred from homology"/>
<evidence type="ECO:0000256" key="2">
    <source>
        <dbReference type="SAM" id="MobiDB-lite"/>
    </source>
</evidence>
<comment type="similarity">
    <text evidence="1">Belongs to the ros/MucR family.</text>
</comment>
<evidence type="ECO:0000313" key="4">
    <source>
        <dbReference type="Proteomes" id="UP000564885"/>
    </source>
</evidence>
<dbReference type="Gene3D" id="1.10.10.1550">
    <property type="entry name" value="ROS/MUCR transcriptional regulator protein"/>
    <property type="match status" value="1"/>
</dbReference>
<evidence type="ECO:0000256" key="1">
    <source>
        <dbReference type="ARBA" id="ARBA00007031"/>
    </source>
</evidence>
<accession>A0A849I8E8</accession>
<dbReference type="GO" id="GO:0006355">
    <property type="term" value="P:regulation of DNA-templated transcription"/>
    <property type="evidence" value="ECO:0007669"/>
    <property type="project" value="InterPro"/>
</dbReference>
<gene>
    <name evidence="3" type="ORF">HJG44_14530</name>
</gene>
<keyword evidence="4" id="KW-1185">Reference proteome</keyword>
<reference evidence="3 4" key="1">
    <citation type="submission" date="2020-04" db="EMBL/GenBank/DDBJ databases">
        <title>Enterovirga sp. isolate from soil.</title>
        <authorList>
            <person name="Chea S."/>
            <person name="Kim D.-U."/>
        </authorList>
    </citation>
    <scope>NUCLEOTIDE SEQUENCE [LARGE SCALE GENOMIC DNA]</scope>
    <source>
        <strain evidence="3 4">DB1703</strain>
    </source>
</reference>
<dbReference type="RefSeq" id="WP_171219103.1">
    <property type="nucleotide sequence ID" value="NZ_JABEPP010000004.1"/>
</dbReference>
<dbReference type="Pfam" id="PF05443">
    <property type="entry name" value="ROS_MUCR"/>
    <property type="match status" value="1"/>
</dbReference>
<evidence type="ECO:0000313" key="3">
    <source>
        <dbReference type="EMBL" id="NNM73601.1"/>
    </source>
</evidence>
<dbReference type="GO" id="GO:0008270">
    <property type="term" value="F:zinc ion binding"/>
    <property type="evidence" value="ECO:0007669"/>
    <property type="project" value="InterPro"/>
</dbReference>
<sequence>MSNTEAASELNFVELTAGVVAAYVAHNAVQKNDIPTLIASVHASLVGLSRPAAPVQAERPVPPVPIKKSIGDDYIISMEDGRRYKSLKRHLSGRGLTPEQYREKWGLPIDYPMVAPSYARQRSELAKSMGLGRQRRRPEAGESRAGGRRRKGA</sequence>
<dbReference type="EMBL" id="JABEPP010000004">
    <property type="protein sequence ID" value="NNM73601.1"/>
    <property type="molecule type" value="Genomic_DNA"/>
</dbReference>
<dbReference type="InterPro" id="IPR008807">
    <property type="entry name" value="ROS_MUCR"/>
</dbReference>
<name>A0A849I8E8_9HYPH</name>
<dbReference type="GO" id="GO:0003677">
    <property type="term" value="F:DNA binding"/>
    <property type="evidence" value="ECO:0007669"/>
    <property type="project" value="InterPro"/>
</dbReference>